<organism evidence="2 3">
    <name type="scientific">Cellulomonas humilata</name>
    <dbReference type="NCBI Taxonomy" id="144055"/>
    <lineage>
        <taxon>Bacteria</taxon>
        <taxon>Bacillati</taxon>
        <taxon>Actinomycetota</taxon>
        <taxon>Actinomycetes</taxon>
        <taxon>Micrococcales</taxon>
        <taxon>Cellulomonadaceae</taxon>
        <taxon>Cellulomonas</taxon>
    </lineage>
</organism>
<evidence type="ECO:0000313" key="3">
    <source>
        <dbReference type="Proteomes" id="UP001239626"/>
    </source>
</evidence>
<dbReference type="EMBL" id="JAUSVB010000001">
    <property type="protein sequence ID" value="MDQ0372304.1"/>
    <property type="molecule type" value="Genomic_DNA"/>
</dbReference>
<evidence type="ECO:0008006" key="4">
    <source>
        <dbReference type="Google" id="ProtNLM"/>
    </source>
</evidence>
<comment type="caution">
    <text evidence="2">The sequence shown here is derived from an EMBL/GenBank/DDBJ whole genome shotgun (WGS) entry which is preliminary data.</text>
</comment>
<evidence type="ECO:0000313" key="2">
    <source>
        <dbReference type="EMBL" id="MDQ0372304.1"/>
    </source>
</evidence>
<keyword evidence="3" id="KW-1185">Reference proteome</keyword>
<keyword evidence="1" id="KW-0472">Membrane</keyword>
<gene>
    <name evidence="2" type="ORF">J2X26_000601</name>
</gene>
<sequence>MTSHLTDLSWLAIGIATLAYYLLGALWFTPLFGAAWDTAIGHTRVRGERFSAAYYVVPLVSSLLVTVAMAVLAGATGTERPMDALVLGLVVGVGVALAVSVNNALTPHTPHPFRLGFITGGYHVVGIVAVTLIVA</sequence>
<reference evidence="2 3" key="1">
    <citation type="submission" date="2023-07" db="EMBL/GenBank/DDBJ databases">
        <title>Sorghum-associated microbial communities from plants grown in Nebraska, USA.</title>
        <authorList>
            <person name="Schachtman D."/>
        </authorList>
    </citation>
    <scope>NUCLEOTIDE SEQUENCE [LARGE SCALE GENOMIC DNA]</scope>
    <source>
        <strain evidence="2 3">BE332</strain>
    </source>
</reference>
<dbReference type="Pfam" id="PF08570">
    <property type="entry name" value="DUF1761"/>
    <property type="match status" value="1"/>
</dbReference>
<proteinExistence type="predicted"/>
<feature type="transmembrane region" description="Helical" evidence="1">
    <location>
        <begin position="113"/>
        <end position="134"/>
    </location>
</feature>
<feature type="transmembrane region" description="Helical" evidence="1">
    <location>
        <begin position="84"/>
        <end position="101"/>
    </location>
</feature>
<name>A0ABU0EAL3_9CELL</name>
<dbReference type="Proteomes" id="UP001239626">
    <property type="component" value="Unassembled WGS sequence"/>
</dbReference>
<evidence type="ECO:0000256" key="1">
    <source>
        <dbReference type="SAM" id="Phobius"/>
    </source>
</evidence>
<accession>A0ABU0EAL3</accession>
<feature type="transmembrane region" description="Helical" evidence="1">
    <location>
        <begin position="12"/>
        <end position="32"/>
    </location>
</feature>
<dbReference type="InterPro" id="IPR013879">
    <property type="entry name" value="DUF1761"/>
</dbReference>
<protein>
    <recommendedName>
        <fullName evidence="4">DUF1761 domain-containing protein</fullName>
    </recommendedName>
</protein>
<keyword evidence="1" id="KW-1133">Transmembrane helix</keyword>
<keyword evidence="1" id="KW-0812">Transmembrane</keyword>
<dbReference type="RefSeq" id="WP_307489715.1">
    <property type="nucleotide sequence ID" value="NZ_JAUSVB010000001.1"/>
</dbReference>
<feature type="transmembrane region" description="Helical" evidence="1">
    <location>
        <begin position="52"/>
        <end position="72"/>
    </location>
</feature>